<evidence type="ECO:0000313" key="2">
    <source>
        <dbReference type="EMBL" id="TDE02312.1"/>
    </source>
</evidence>
<reference evidence="2 3" key="1">
    <citation type="submission" date="2019-03" db="EMBL/GenBank/DDBJ databases">
        <title>Flavobacterium LB-D12 sp. nov., isolated from arctic soil.</title>
        <authorList>
            <person name="Chaudhary D.K."/>
        </authorList>
    </citation>
    <scope>NUCLEOTIDE SEQUENCE [LARGE SCALE GENOMIC DNA]</scope>
    <source>
        <strain evidence="2 3">LB-D12</strain>
    </source>
</reference>
<evidence type="ECO:0000313" key="3">
    <source>
        <dbReference type="Proteomes" id="UP000294644"/>
    </source>
</evidence>
<keyword evidence="1" id="KW-0472">Membrane</keyword>
<protein>
    <submittedName>
        <fullName evidence="2">Uncharacterized protein</fullName>
    </submittedName>
</protein>
<dbReference type="Proteomes" id="UP000294644">
    <property type="component" value="Unassembled WGS sequence"/>
</dbReference>
<keyword evidence="1" id="KW-1133">Transmembrane helix</keyword>
<gene>
    <name evidence="2" type="ORF">E0F91_13050</name>
</gene>
<keyword evidence="1" id="KW-0812">Transmembrane</keyword>
<name>A0A4R5CPD8_9FLAO</name>
<keyword evidence="3" id="KW-1185">Reference proteome</keyword>
<proteinExistence type="predicted"/>
<feature type="transmembrane region" description="Helical" evidence="1">
    <location>
        <begin position="12"/>
        <end position="30"/>
    </location>
</feature>
<sequence length="59" mass="6956">MFQKFKKSEILILLLVVALIFTSEYYYIVLKDPQRAIFIGLWPPTILGLLIFLNLKLKK</sequence>
<accession>A0A4R5CPD8</accession>
<organism evidence="2 3">
    <name type="scientific">Flavobacterium sandaracinum</name>
    <dbReference type="NCBI Taxonomy" id="2541733"/>
    <lineage>
        <taxon>Bacteria</taxon>
        <taxon>Pseudomonadati</taxon>
        <taxon>Bacteroidota</taxon>
        <taxon>Flavobacteriia</taxon>
        <taxon>Flavobacteriales</taxon>
        <taxon>Flavobacteriaceae</taxon>
        <taxon>Flavobacterium</taxon>
    </lineage>
</organism>
<feature type="transmembrane region" description="Helical" evidence="1">
    <location>
        <begin position="36"/>
        <end position="55"/>
    </location>
</feature>
<dbReference type="AlphaFoldDB" id="A0A4R5CPD8"/>
<comment type="caution">
    <text evidence="2">The sequence shown here is derived from an EMBL/GenBank/DDBJ whole genome shotgun (WGS) entry which is preliminary data.</text>
</comment>
<evidence type="ECO:0000256" key="1">
    <source>
        <dbReference type="SAM" id="Phobius"/>
    </source>
</evidence>
<dbReference type="EMBL" id="SMFN01000016">
    <property type="protein sequence ID" value="TDE02312.1"/>
    <property type="molecule type" value="Genomic_DNA"/>
</dbReference>